<evidence type="ECO:0000256" key="1">
    <source>
        <dbReference type="PIRSR" id="PIRSR006661-1"/>
    </source>
</evidence>
<gene>
    <name evidence="3" type="primary">larE</name>
    <name evidence="3" type="ORF">DW099_13160</name>
</gene>
<feature type="domain" description="Asparagine synthetase" evidence="2">
    <location>
        <begin position="12"/>
        <end position="69"/>
    </location>
</feature>
<dbReference type="GO" id="GO:0006529">
    <property type="term" value="P:asparagine biosynthetic process"/>
    <property type="evidence" value="ECO:0007669"/>
    <property type="project" value="InterPro"/>
</dbReference>
<dbReference type="Gene3D" id="3.40.50.620">
    <property type="entry name" value="HUPs"/>
    <property type="match status" value="1"/>
</dbReference>
<dbReference type="NCBIfam" id="TIGR00268">
    <property type="entry name" value="ATP-dependent sacrificial sulfur transferase LarE"/>
    <property type="match status" value="1"/>
</dbReference>
<dbReference type="InterPro" id="IPR052188">
    <property type="entry name" value="Ni-pincer_cofactor_biosynth"/>
</dbReference>
<name>A0A415DYD2_9FIRM</name>
<dbReference type="GO" id="GO:0004066">
    <property type="term" value="F:asparagine synthase (glutamine-hydrolyzing) activity"/>
    <property type="evidence" value="ECO:0007669"/>
    <property type="project" value="InterPro"/>
</dbReference>
<dbReference type="EMBL" id="QRMS01000004">
    <property type="protein sequence ID" value="RHJ85792.1"/>
    <property type="molecule type" value="Genomic_DNA"/>
</dbReference>
<feature type="active site" description="Nucleophile and sulfur donor" evidence="1">
    <location>
        <position position="167"/>
    </location>
</feature>
<dbReference type="RefSeq" id="WP_118335997.1">
    <property type="nucleotide sequence ID" value="NZ_AP025567.1"/>
</dbReference>
<dbReference type="Proteomes" id="UP000284841">
    <property type="component" value="Unassembled WGS sequence"/>
</dbReference>
<dbReference type="InterPro" id="IPR014729">
    <property type="entry name" value="Rossmann-like_a/b/a_fold"/>
</dbReference>
<proteinExistence type="predicted"/>
<dbReference type="OrthoDB" id="9776919at2"/>
<accession>A0A415DYD2</accession>
<dbReference type="InterPro" id="IPR001962">
    <property type="entry name" value="Asn_synthase"/>
</dbReference>
<keyword evidence="4" id="KW-1185">Reference proteome</keyword>
<dbReference type="PANTHER" id="PTHR43169">
    <property type="entry name" value="EXSB FAMILY PROTEIN"/>
    <property type="match status" value="1"/>
</dbReference>
<evidence type="ECO:0000259" key="2">
    <source>
        <dbReference type="Pfam" id="PF00733"/>
    </source>
</evidence>
<sequence length="247" mass="27719">MELRTFFREHPKVALGFSGGVDSSYLLYAAREYGAEIGAYFIKSQFQPDFELADAKRLAEQVGTELRILKCDILAEQSVRENPQDRCYYCKNRIFGLLAEAAKVDGYEVIIDGTNLSDEAADRPGMKALAEMEVLSPLRMCGITKARVRELSKEAGLFTWDKPAYACLATRIPSGTLITEADLKRVEGAEAELEALGFRDFRVRVFGGAARLQLCGGQMERALEKRNEIKAKLKPYFDIVLLDLEER</sequence>
<dbReference type="CDD" id="cd01990">
    <property type="entry name" value="LarE-like"/>
    <property type="match status" value="1"/>
</dbReference>
<dbReference type="STRING" id="1776384.GCA_900086585_02127"/>
<reference evidence="3 4" key="1">
    <citation type="submission" date="2018-08" db="EMBL/GenBank/DDBJ databases">
        <title>A genome reference for cultivated species of the human gut microbiota.</title>
        <authorList>
            <person name="Zou Y."/>
            <person name="Xue W."/>
            <person name="Luo G."/>
        </authorList>
    </citation>
    <scope>NUCLEOTIDE SEQUENCE [LARGE SCALE GENOMIC DNA]</scope>
    <source>
        <strain evidence="3 4">AM07-24</strain>
    </source>
</reference>
<dbReference type="SUPFAM" id="SSF52402">
    <property type="entry name" value="Adenine nucleotide alpha hydrolases-like"/>
    <property type="match status" value="1"/>
</dbReference>
<protein>
    <submittedName>
        <fullName evidence="3">ATP-dependent sacrificial sulfur transferase LarE</fullName>
    </submittedName>
</protein>
<dbReference type="PANTHER" id="PTHR43169:SF2">
    <property type="entry name" value="NAD_GMP SYNTHASE DOMAIN-CONTAINING PROTEIN"/>
    <property type="match status" value="1"/>
</dbReference>
<dbReference type="Pfam" id="PF00733">
    <property type="entry name" value="Asn_synthase"/>
    <property type="match status" value="1"/>
</dbReference>
<keyword evidence="3" id="KW-0808">Transferase</keyword>
<organism evidence="3 4">
    <name type="scientific">Emergencia timonensis</name>
    <dbReference type="NCBI Taxonomy" id="1776384"/>
    <lineage>
        <taxon>Bacteria</taxon>
        <taxon>Bacillati</taxon>
        <taxon>Bacillota</taxon>
        <taxon>Clostridia</taxon>
        <taxon>Peptostreptococcales</taxon>
        <taxon>Anaerovoracaceae</taxon>
        <taxon>Emergencia</taxon>
    </lineage>
</organism>
<dbReference type="GO" id="GO:0016783">
    <property type="term" value="F:sulfurtransferase activity"/>
    <property type="evidence" value="ECO:0007669"/>
    <property type="project" value="InterPro"/>
</dbReference>
<evidence type="ECO:0000313" key="4">
    <source>
        <dbReference type="Proteomes" id="UP000284841"/>
    </source>
</evidence>
<comment type="caution">
    <text evidence="3">The sequence shown here is derived from an EMBL/GenBank/DDBJ whole genome shotgun (WGS) entry which is preliminary data.</text>
</comment>
<dbReference type="AlphaFoldDB" id="A0A415DYD2"/>
<dbReference type="InterPro" id="IPR005232">
    <property type="entry name" value="LarE"/>
</dbReference>
<dbReference type="PIRSF" id="PIRSF006661">
    <property type="entry name" value="PP-lp_UCP006661"/>
    <property type="match status" value="1"/>
</dbReference>
<evidence type="ECO:0000313" key="3">
    <source>
        <dbReference type="EMBL" id="RHJ85792.1"/>
    </source>
</evidence>